<feature type="chain" id="PRO_5047176548" evidence="1">
    <location>
        <begin position="21"/>
        <end position="72"/>
    </location>
</feature>
<dbReference type="Pfam" id="PF05079">
    <property type="entry name" value="DUF680"/>
    <property type="match status" value="1"/>
</dbReference>
<evidence type="ECO:0000313" key="3">
    <source>
        <dbReference type="Proteomes" id="UP001152178"/>
    </source>
</evidence>
<sequence>MKNIALTAAAILVATTSAFAGSDHFGSHAVNQTAVDTTTTAASIRKPDMVRHGMQATMKSDAEEPGQGIWGN</sequence>
<accession>A0ABT4R1X1</accession>
<protein>
    <submittedName>
        <fullName evidence="2">DUF680 domain-containing protein</fullName>
    </submittedName>
</protein>
<evidence type="ECO:0000313" key="2">
    <source>
        <dbReference type="EMBL" id="MCZ8547827.1"/>
    </source>
</evidence>
<proteinExistence type="predicted"/>
<dbReference type="Proteomes" id="UP001152178">
    <property type="component" value="Unassembled WGS sequence"/>
</dbReference>
<name>A0ABT4R1X1_9HYPH</name>
<feature type="signal peptide" evidence="1">
    <location>
        <begin position="1"/>
        <end position="20"/>
    </location>
</feature>
<keyword evidence="3" id="KW-1185">Reference proteome</keyword>
<gene>
    <name evidence="2" type="ORF">OOJ09_26890</name>
</gene>
<evidence type="ECO:0000256" key="1">
    <source>
        <dbReference type="SAM" id="SignalP"/>
    </source>
</evidence>
<dbReference type="RefSeq" id="WP_269908097.1">
    <property type="nucleotide sequence ID" value="NZ_JAPFQA010000018.1"/>
</dbReference>
<comment type="caution">
    <text evidence="2">The sequence shown here is derived from an EMBL/GenBank/DDBJ whole genome shotgun (WGS) entry which is preliminary data.</text>
</comment>
<keyword evidence="1" id="KW-0732">Signal</keyword>
<dbReference type="InterPro" id="IPR007771">
    <property type="entry name" value="DUF680"/>
</dbReference>
<reference evidence="2" key="1">
    <citation type="submission" date="2022-11" db="EMBL/GenBank/DDBJ databases">
        <authorList>
            <person name="Coimbra C."/>
        </authorList>
    </citation>
    <scope>NUCLEOTIDE SEQUENCE</scope>
    <source>
        <strain evidence="2">Jales19</strain>
    </source>
</reference>
<dbReference type="EMBL" id="JAPFQA010000018">
    <property type="protein sequence ID" value="MCZ8547827.1"/>
    <property type="molecule type" value="Genomic_DNA"/>
</dbReference>
<organism evidence="2 3">
    <name type="scientific">Mesorhizobium qingshengii</name>
    <dbReference type="NCBI Taxonomy" id="1165689"/>
    <lineage>
        <taxon>Bacteria</taxon>
        <taxon>Pseudomonadati</taxon>
        <taxon>Pseudomonadota</taxon>
        <taxon>Alphaproteobacteria</taxon>
        <taxon>Hyphomicrobiales</taxon>
        <taxon>Phyllobacteriaceae</taxon>
        <taxon>Mesorhizobium</taxon>
    </lineage>
</organism>